<gene>
    <name evidence="8" type="ORF">K6T79_21905</name>
</gene>
<feature type="DNA-binding region" description="OmpR/PhoB-type" evidence="5">
    <location>
        <begin position="1"/>
        <end position="97"/>
    </location>
</feature>
<dbReference type="RefSeq" id="WP_225407336.1">
    <property type="nucleotide sequence ID" value="NZ_JAYJJR010000019.1"/>
</dbReference>
<dbReference type="InterPro" id="IPR036388">
    <property type="entry name" value="WH-like_DNA-bd_sf"/>
</dbReference>
<feature type="domain" description="OmpR/PhoB-type" evidence="7">
    <location>
        <begin position="1"/>
        <end position="97"/>
    </location>
</feature>
<evidence type="ECO:0000256" key="1">
    <source>
        <dbReference type="ARBA" id="ARBA00005820"/>
    </source>
</evidence>
<sequence>MQLAVLGPTRMSHDEGQIDLGTRRQRAVIAALALAQGRPVSADWIIDRVWGDAVPASATSTLHSYVAKLRRVLEPDRKPREPATILVSDDFGYSLRIPATDRDDEMLQLVVAEARTALGDIDAHRPAVAGDAAEKVREAAVRLDTVLESWRGEPYPELGDDPKAAAERVRLEDLRTAARELRIVAGLAIGQHEPMLDALGALCAENTLHERWWALRALALYRCGRLHDALAVLQTLRAELADELGLDPSETIRSLQGAILRQDPTLAWPPRPEESPRPTPAPRRVSLARPRWPLVGRDQELCRLVGDATAAHAGEPGLTLITGEAGAGKSRLLAAFAGEVAAQGFRIGVGRCSGADLPPLWPLAEALAGAAGRPTTDVHEELSSCADPELRERLLQAISGPDPIALLLEDLHWADPAMLRALADLAGRLTGQRFLGIGTARPAAGEERERSLRAIARGRRIELGPLPLDGVLPLAQAIGGPALDDDGAREIWERTSGNALYLVELLQTAGTPSGGLADVVLDRLDGLPDTTVGALRSASALGTAFATAELAALLGGAPGPVMSALEPARRSGIVLEADGGFRFAHDIVREVIYLSQPSGTRAELHREAVQVIARGDLARADVRAALQYHGRRAAAVDPGAWRVLVEVAEYARAASHYDEEAGHLSAALELQGDDPSASTQQHYELLMLAADAHRWSGDWEGVSTRVDAAALLVPRIADAGDRAAAAELTARTLSANLDGALWQVRQYGEVHAPVVDTLTRVLPAIPAHRSTVRSRALLTLAMELFYSGDVDRIDALVDEALTIAQAITDPRVRVSVQLGAYVARSRPDAVTDRAEYLEHARRDVELLGDPKLEMMVATLATSLANELGDAATVWSGLRALTSRLRSAGLRTAEVVLHSVAAPWYAMSGDDEAAAASLQRLQELAEEVRTPNVVQAAQSGYAVVCIHAGQARALLPVLGSLNEGSLMPSTSTTALTLLRAGEADQAAALVASRPLDTELHTYLGSAFAAMNAEIALELGRPDLAEGPFGYLLDRSGRMASAGTASALGPVDGFLACGAAALGDLHAARRYADAAVEQARHWRLPRIETHLTTLRHRHGF</sequence>
<dbReference type="Proteomes" id="UP001299596">
    <property type="component" value="Unassembled WGS sequence"/>
</dbReference>
<dbReference type="InterPro" id="IPR051677">
    <property type="entry name" value="AfsR-DnrI-RedD_regulator"/>
</dbReference>
<dbReference type="SUPFAM" id="SSF46894">
    <property type="entry name" value="C-terminal effector domain of the bipartite response regulators"/>
    <property type="match status" value="1"/>
</dbReference>
<comment type="similarity">
    <text evidence="1">Belongs to the AfsR/DnrI/RedD regulatory family.</text>
</comment>
<reference evidence="8 9" key="1">
    <citation type="submission" date="2023-12" db="EMBL/GenBank/DDBJ databases">
        <title>Description of new species of Mycobacterium terrae complex isolated from sewage at the Sao Paulo Zoological Park Foundation in Brazil.</title>
        <authorList>
            <person name="Romagnoli C.L."/>
            <person name="Conceicao E.C."/>
            <person name="Machado E."/>
            <person name="Barreto L.B.P.F."/>
            <person name="Sharma A."/>
            <person name="Silva N.M."/>
            <person name="Marques L.E."/>
            <person name="Juliana M.A."/>
            <person name="Lourenco M.C.S."/>
            <person name="Digiampietri L.A."/>
            <person name="Suffys P.N."/>
            <person name="Viana-Niero C."/>
        </authorList>
    </citation>
    <scope>NUCLEOTIDE SEQUENCE [LARGE SCALE GENOMIC DNA]</scope>
    <source>
        <strain evidence="8 9">MYC098</strain>
    </source>
</reference>
<evidence type="ECO:0000313" key="9">
    <source>
        <dbReference type="Proteomes" id="UP001299596"/>
    </source>
</evidence>
<evidence type="ECO:0000256" key="4">
    <source>
        <dbReference type="ARBA" id="ARBA00023163"/>
    </source>
</evidence>
<dbReference type="InterPro" id="IPR027417">
    <property type="entry name" value="P-loop_NTPase"/>
</dbReference>
<keyword evidence="3 5" id="KW-0238">DNA-binding</keyword>
<dbReference type="Pfam" id="PF03704">
    <property type="entry name" value="BTAD"/>
    <property type="match status" value="1"/>
</dbReference>
<name>A0ABU5XN49_9MYCO</name>
<dbReference type="Pfam" id="PF00486">
    <property type="entry name" value="Trans_reg_C"/>
    <property type="match status" value="1"/>
</dbReference>
<dbReference type="EMBL" id="JAYJJR010000019">
    <property type="protein sequence ID" value="MEB3023680.1"/>
    <property type="molecule type" value="Genomic_DNA"/>
</dbReference>
<dbReference type="CDD" id="cd15831">
    <property type="entry name" value="BTAD"/>
    <property type="match status" value="1"/>
</dbReference>
<dbReference type="Gene3D" id="1.10.10.10">
    <property type="entry name" value="Winged helix-like DNA-binding domain superfamily/Winged helix DNA-binding domain"/>
    <property type="match status" value="1"/>
</dbReference>
<dbReference type="InterPro" id="IPR041664">
    <property type="entry name" value="AAA_16"/>
</dbReference>
<organism evidence="8 9">
    <name type="scientific">[Mycobacterium] crassicus</name>
    <dbReference type="NCBI Taxonomy" id="2872309"/>
    <lineage>
        <taxon>Bacteria</taxon>
        <taxon>Bacillati</taxon>
        <taxon>Actinomycetota</taxon>
        <taxon>Actinomycetes</taxon>
        <taxon>Mycobacteriales</taxon>
        <taxon>Mycobacteriaceae</taxon>
        <taxon>Mycolicibacter</taxon>
    </lineage>
</organism>
<keyword evidence="4" id="KW-0804">Transcription</keyword>
<accession>A0ABU5XN49</accession>
<evidence type="ECO:0000256" key="3">
    <source>
        <dbReference type="ARBA" id="ARBA00023125"/>
    </source>
</evidence>
<evidence type="ECO:0000259" key="7">
    <source>
        <dbReference type="PROSITE" id="PS51755"/>
    </source>
</evidence>
<dbReference type="InterPro" id="IPR005158">
    <property type="entry name" value="BTAD"/>
</dbReference>
<evidence type="ECO:0000256" key="2">
    <source>
        <dbReference type="ARBA" id="ARBA00023015"/>
    </source>
</evidence>
<comment type="caution">
    <text evidence="8">The sequence shown here is derived from an EMBL/GenBank/DDBJ whole genome shotgun (WGS) entry which is preliminary data.</text>
</comment>
<dbReference type="InterPro" id="IPR001867">
    <property type="entry name" value="OmpR/PhoB-type_DNA-bd"/>
</dbReference>
<keyword evidence="2" id="KW-0805">Transcription regulation</keyword>
<evidence type="ECO:0000313" key="8">
    <source>
        <dbReference type="EMBL" id="MEB3023680.1"/>
    </source>
</evidence>
<dbReference type="Pfam" id="PF13191">
    <property type="entry name" value="AAA_16"/>
    <property type="match status" value="1"/>
</dbReference>
<dbReference type="SMART" id="SM00862">
    <property type="entry name" value="Trans_reg_C"/>
    <property type="match status" value="1"/>
</dbReference>
<proteinExistence type="inferred from homology"/>
<dbReference type="InterPro" id="IPR011990">
    <property type="entry name" value="TPR-like_helical_dom_sf"/>
</dbReference>
<feature type="region of interest" description="Disordered" evidence="6">
    <location>
        <begin position="263"/>
        <end position="284"/>
    </location>
</feature>
<evidence type="ECO:0000256" key="6">
    <source>
        <dbReference type="SAM" id="MobiDB-lite"/>
    </source>
</evidence>
<dbReference type="SUPFAM" id="SSF52540">
    <property type="entry name" value="P-loop containing nucleoside triphosphate hydrolases"/>
    <property type="match status" value="1"/>
</dbReference>
<evidence type="ECO:0000256" key="5">
    <source>
        <dbReference type="PROSITE-ProRule" id="PRU01091"/>
    </source>
</evidence>
<dbReference type="PROSITE" id="PS51755">
    <property type="entry name" value="OMPR_PHOB"/>
    <property type="match status" value="1"/>
</dbReference>
<protein>
    <submittedName>
        <fullName evidence="8">BTAD domain-containing putative transcriptional regulator</fullName>
    </submittedName>
</protein>
<dbReference type="SUPFAM" id="SSF48452">
    <property type="entry name" value="TPR-like"/>
    <property type="match status" value="1"/>
</dbReference>
<dbReference type="CDD" id="cd00383">
    <property type="entry name" value="trans_reg_C"/>
    <property type="match status" value="1"/>
</dbReference>
<dbReference type="PANTHER" id="PTHR35807">
    <property type="entry name" value="TRANSCRIPTIONAL REGULATOR REDD-RELATED"/>
    <property type="match status" value="1"/>
</dbReference>
<dbReference type="PANTHER" id="PTHR35807:SF1">
    <property type="entry name" value="TRANSCRIPTIONAL REGULATOR REDD"/>
    <property type="match status" value="1"/>
</dbReference>
<dbReference type="SMART" id="SM01043">
    <property type="entry name" value="BTAD"/>
    <property type="match status" value="1"/>
</dbReference>
<keyword evidence="9" id="KW-1185">Reference proteome</keyword>
<dbReference type="Gene3D" id="1.25.40.10">
    <property type="entry name" value="Tetratricopeptide repeat domain"/>
    <property type="match status" value="1"/>
</dbReference>
<dbReference type="InterPro" id="IPR016032">
    <property type="entry name" value="Sig_transdc_resp-reg_C-effctor"/>
</dbReference>